<dbReference type="Proteomes" id="UP001152888">
    <property type="component" value="Unassembled WGS sequence"/>
</dbReference>
<accession>A0A9P0MMG2</accession>
<comment type="caution">
    <text evidence="1">The sequence shown here is derived from an EMBL/GenBank/DDBJ whole genome shotgun (WGS) entry which is preliminary data.</text>
</comment>
<evidence type="ECO:0000313" key="2">
    <source>
        <dbReference type="Proteomes" id="UP001152888"/>
    </source>
</evidence>
<gene>
    <name evidence="1" type="ORF">ACAOBT_LOCUS34768</name>
</gene>
<dbReference type="EMBL" id="CAKOFQ010008688">
    <property type="protein sequence ID" value="CAH2015460.1"/>
    <property type="molecule type" value="Genomic_DNA"/>
</dbReference>
<dbReference type="AlphaFoldDB" id="A0A9P0MMG2"/>
<name>A0A9P0MMG2_ACAOB</name>
<evidence type="ECO:0000313" key="1">
    <source>
        <dbReference type="EMBL" id="CAH2015460.1"/>
    </source>
</evidence>
<reference evidence="1" key="1">
    <citation type="submission" date="2022-03" db="EMBL/GenBank/DDBJ databases">
        <authorList>
            <person name="Sayadi A."/>
        </authorList>
    </citation>
    <scope>NUCLEOTIDE SEQUENCE</scope>
</reference>
<proteinExistence type="predicted"/>
<protein>
    <submittedName>
        <fullName evidence="1">Uncharacterized protein</fullName>
    </submittedName>
</protein>
<sequence length="38" mass="4372">MYLDHNIQAAGYCGSLRLQHIFHGMTSSCNKTIYILDR</sequence>
<keyword evidence="2" id="KW-1185">Reference proteome</keyword>
<organism evidence="1 2">
    <name type="scientific">Acanthoscelides obtectus</name>
    <name type="common">Bean weevil</name>
    <name type="synonym">Bruchus obtectus</name>
    <dbReference type="NCBI Taxonomy" id="200917"/>
    <lineage>
        <taxon>Eukaryota</taxon>
        <taxon>Metazoa</taxon>
        <taxon>Ecdysozoa</taxon>
        <taxon>Arthropoda</taxon>
        <taxon>Hexapoda</taxon>
        <taxon>Insecta</taxon>
        <taxon>Pterygota</taxon>
        <taxon>Neoptera</taxon>
        <taxon>Endopterygota</taxon>
        <taxon>Coleoptera</taxon>
        <taxon>Polyphaga</taxon>
        <taxon>Cucujiformia</taxon>
        <taxon>Chrysomeloidea</taxon>
        <taxon>Chrysomelidae</taxon>
        <taxon>Bruchinae</taxon>
        <taxon>Bruchini</taxon>
        <taxon>Acanthoscelides</taxon>
    </lineage>
</organism>